<sequence>MDLVYIRTATTTATLTTKGKLNKTLLRLPHQWPENIKRQLQYGLNNDDDDGDDADHKTMYTANKTLSYIFVCYQKVGFSYFTYLQFSFSVMDDIYIKVSFKLEDPSLLDTILFYFMAKLHSVELVFNVFYPFDILPFTQLGTEAGLQLPVVTI</sequence>
<evidence type="ECO:0000313" key="1">
    <source>
        <dbReference type="EnsemblMetazoa" id="GBRI017385-PA"/>
    </source>
</evidence>
<reference evidence="2" key="1">
    <citation type="submission" date="2014-03" db="EMBL/GenBank/DDBJ databases">
        <authorList>
            <person name="Aksoy S."/>
            <person name="Warren W."/>
            <person name="Wilson R.K."/>
        </authorList>
    </citation>
    <scope>NUCLEOTIDE SEQUENCE [LARGE SCALE GENOMIC DNA]</scope>
    <source>
        <strain evidence="2">IAEA</strain>
    </source>
</reference>
<keyword evidence="2" id="KW-1185">Reference proteome</keyword>
<protein>
    <submittedName>
        <fullName evidence="1">Uncharacterized protein</fullName>
    </submittedName>
</protein>
<proteinExistence type="predicted"/>
<name>A0A1A9WF75_9MUSC</name>
<reference evidence="1" key="2">
    <citation type="submission" date="2020-05" db="UniProtKB">
        <authorList>
            <consortium name="EnsemblMetazoa"/>
        </authorList>
    </citation>
    <scope>IDENTIFICATION</scope>
    <source>
        <strain evidence="1">IAEA</strain>
    </source>
</reference>
<accession>A0A1A9WF75</accession>
<evidence type="ECO:0000313" key="2">
    <source>
        <dbReference type="Proteomes" id="UP000091820"/>
    </source>
</evidence>
<dbReference type="EnsemblMetazoa" id="GBRI017385-RA">
    <property type="protein sequence ID" value="GBRI017385-PA"/>
    <property type="gene ID" value="GBRI017385"/>
</dbReference>
<dbReference type="VEuPathDB" id="VectorBase:GBRI017385"/>
<organism evidence="1 2">
    <name type="scientific">Glossina brevipalpis</name>
    <dbReference type="NCBI Taxonomy" id="37001"/>
    <lineage>
        <taxon>Eukaryota</taxon>
        <taxon>Metazoa</taxon>
        <taxon>Ecdysozoa</taxon>
        <taxon>Arthropoda</taxon>
        <taxon>Hexapoda</taxon>
        <taxon>Insecta</taxon>
        <taxon>Pterygota</taxon>
        <taxon>Neoptera</taxon>
        <taxon>Endopterygota</taxon>
        <taxon>Diptera</taxon>
        <taxon>Brachycera</taxon>
        <taxon>Muscomorpha</taxon>
        <taxon>Hippoboscoidea</taxon>
        <taxon>Glossinidae</taxon>
        <taxon>Glossina</taxon>
    </lineage>
</organism>
<dbReference type="AlphaFoldDB" id="A0A1A9WF75"/>
<dbReference type="Proteomes" id="UP000091820">
    <property type="component" value="Unassembled WGS sequence"/>
</dbReference>